<evidence type="ECO:0000313" key="1">
    <source>
        <dbReference type="EMBL" id="KAK3708391.1"/>
    </source>
</evidence>
<evidence type="ECO:0000313" key="2">
    <source>
        <dbReference type="Proteomes" id="UP001281147"/>
    </source>
</evidence>
<sequence length="328" mass="35007">MSAAMKHRVVVVDNWVTPPALSIDYEQTSYSSSSAAELPERIESATIIVTSGTPITRAAIEKTSNLQLIACNGTGTDHIDKDAAKERGISVCRVPAQNTDSVSEHAFALYYAIRRRIVDMHAIVKDGKTWAANGQLAPKMGKPPRTNAEETLVVIGYGALGQNIERIGKALGMTILLAERKGANQVRERRTSFEDTIKSGTIFMLTTPLDDSTRDMISTAELQAMDSTALLVNVGRGGVINEAALAKALKDGQIGGAATDVLEHEPATAENCPLLDPSIPNVILSPHVAWYSNRTIQGTVATVKANIEGFVAGRPQNIVVAGRSATYA</sequence>
<dbReference type="Proteomes" id="UP001281147">
    <property type="component" value="Unassembled WGS sequence"/>
</dbReference>
<organism evidence="1 2">
    <name type="scientific">Vermiconidia calcicola</name>
    <dbReference type="NCBI Taxonomy" id="1690605"/>
    <lineage>
        <taxon>Eukaryota</taxon>
        <taxon>Fungi</taxon>
        <taxon>Dikarya</taxon>
        <taxon>Ascomycota</taxon>
        <taxon>Pezizomycotina</taxon>
        <taxon>Dothideomycetes</taxon>
        <taxon>Dothideomycetidae</taxon>
        <taxon>Mycosphaerellales</taxon>
        <taxon>Extremaceae</taxon>
        <taxon>Vermiconidia</taxon>
    </lineage>
</organism>
<gene>
    <name evidence="1" type="ORF">LTR37_011487</name>
</gene>
<name>A0ACC3N1T8_9PEZI</name>
<dbReference type="EMBL" id="JAUTXU010000101">
    <property type="protein sequence ID" value="KAK3708391.1"/>
    <property type="molecule type" value="Genomic_DNA"/>
</dbReference>
<comment type="caution">
    <text evidence="1">The sequence shown here is derived from an EMBL/GenBank/DDBJ whole genome shotgun (WGS) entry which is preliminary data.</text>
</comment>
<proteinExistence type="predicted"/>
<reference evidence="1" key="1">
    <citation type="submission" date="2023-07" db="EMBL/GenBank/DDBJ databases">
        <title>Black Yeasts Isolated from many extreme environments.</title>
        <authorList>
            <person name="Coleine C."/>
            <person name="Stajich J.E."/>
            <person name="Selbmann L."/>
        </authorList>
    </citation>
    <scope>NUCLEOTIDE SEQUENCE</scope>
    <source>
        <strain evidence="1">CCFEE 5714</strain>
    </source>
</reference>
<protein>
    <submittedName>
        <fullName evidence="1">Uncharacterized protein</fullName>
    </submittedName>
</protein>
<accession>A0ACC3N1T8</accession>
<keyword evidence="2" id="KW-1185">Reference proteome</keyword>